<dbReference type="InterPro" id="IPR036318">
    <property type="entry name" value="FAD-bd_PCMH-like_sf"/>
</dbReference>
<accession>A0A9N8HJD5</accession>
<dbReference type="OrthoDB" id="610608at2759"/>
<evidence type="ECO:0000313" key="3">
    <source>
        <dbReference type="EMBL" id="CAB9514962.1"/>
    </source>
</evidence>
<dbReference type="Gene3D" id="3.30.70.2520">
    <property type="match status" value="1"/>
</dbReference>
<keyword evidence="4" id="KW-1185">Reference proteome</keyword>
<keyword evidence="1" id="KW-0560">Oxidoreductase</keyword>
<dbReference type="InterPro" id="IPR016166">
    <property type="entry name" value="FAD-bd_PCMH"/>
</dbReference>
<protein>
    <submittedName>
        <fullName evidence="3">Xylitol oxidase</fullName>
    </submittedName>
</protein>
<dbReference type="SUPFAM" id="SSF56176">
    <property type="entry name" value="FAD-binding/transporter-associated domain-like"/>
    <property type="match status" value="1"/>
</dbReference>
<dbReference type="GO" id="GO:0071949">
    <property type="term" value="F:FAD binding"/>
    <property type="evidence" value="ECO:0007669"/>
    <property type="project" value="InterPro"/>
</dbReference>
<dbReference type="InterPro" id="IPR016167">
    <property type="entry name" value="FAD-bd_PCMH_sub1"/>
</dbReference>
<comment type="caution">
    <text evidence="3">The sequence shown here is derived from an EMBL/GenBank/DDBJ whole genome shotgun (WGS) entry which is preliminary data.</text>
</comment>
<proteinExistence type="predicted"/>
<evidence type="ECO:0000256" key="1">
    <source>
        <dbReference type="ARBA" id="ARBA00023002"/>
    </source>
</evidence>
<evidence type="ECO:0000259" key="2">
    <source>
        <dbReference type="PROSITE" id="PS51387"/>
    </source>
</evidence>
<sequence>MSSQFANDCGTGTAKDAIDYSQNWSKNIQFHADTVLFPTSVEEVIQIVQNPQYTSIKAFGTRHCFNDIADTAIPQKEKESTLSSVAKKSVHIGMDKMTQIHIILPPSSDDHDDTHPNQKALVQFQAGVTFTQLMAAVEEAGFALFNMPSLPHISVVGGILTGTHGSGIGHGILATKVFEVQVVHANGTVATYDNNTPLLHLGAWGVVVSATMELEPSYHVAKGIYLDLPYSVFLQHIDELLGPSSIQAMGEFTSVFMDWKEPCMSSIWVGKKYDPSTTTLLNRPKLPETLFGGAARQVTPGTQFHPVPGQDPVACIATGYGSWTTKVNHFLPNHPPSSAGNEIQAEFFVPYRHFQAALQALWDHRHVFAHLVQITELRAMAQDNLPLSQAKHETVVGIHFTLFKVNANVLNPILAQVEAILMPFEYKVHWGKWFVARGKQLQQLYDQEDVEELRRLIQLHDPQGRFSNRYIQTCLLEDEGPSRSSRL</sequence>
<organism evidence="3 4">
    <name type="scientific">Seminavis robusta</name>
    <dbReference type="NCBI Taxonomy" id="568900"/>
    <lineage>
        <taxon>Eukaryota</taxon>
        <taxon>Sar</taxon>
        <taxon>Stramenopiles</taxon>
        <taxon>Ochrophyta</taxon>
        <taxon>Bacillariophyta</taxon>
        <taxon>Bacillariophyceae</taxon>
        <taxon>Bacillariophycidae</taxon>
        <taxon>Naviculales</taxon>
        <taxon>Naviculaceae</taxon>
        <taxon>Seminavis</taxon>
    </lineage>
</organism>
<feature type="domain" description="FAD-binding PCMH-type" evidence="2">
    <location>
        <begin position="28"/>
        <end position="217"/>
    </location>
</feature>
<dbReference type="PANTHER" id="PTHR43762">
    <property type="entry name" value="L-GULONOLACTONE OXIDASE"/>
    <property type="match status" value="1"/>
</dbReference>
<reference evidence="3" key="1">
    <citation type="submission" date="2020-06" db="EMBL/GenBank/DDBJ databases">
        <authorList>
            <consortium name="Plant Systems Biology data submission"/>
        </authorList>
    </citation>
    <scope>NUCLEOTIDE SEQUENCE</scope>
    <source>
        <strain evidence="3">D6</strain>
    </source>
</reference>
<dbReference type="GO" id="GO:0003885">
    <property type="term" value="F:D-arabinono-1,4-lactone oxidase activity"/>
    <property type="evidence" value="ECO:0007669"/>
    <property type="project" value="InterPro"/>
</dbReference>
<dbReference type="InterPro" id="IPR010031">
    <property type="entry name" value="FAD_lactone_oxidase-like"/>
</dbReference>
<dbReference type="GO" id="GO:0016020">
    <property type="term" value="C:membrane"/>
    <property type="evidence" value="ECO:0007669"/>
    <property type="project" value="InterPro"/>
</dbReference>
<dbReference type="PROSITE" id="PS51387">
    <property type="entry name" value="FAD_PCMH"/>
    <property type="match status" value="1"/>
</dbReference>
<name>A0A9N8HJD5_9STRA</name>
<dbReference type="Gene3D" id="3.30.43.10">
    <property type="entry name" value="Uridine Diphospho-n-acetylenolpyruvylglucosamine Reductase, domain 2"/>
    <property type="match status" value="1"/>
</dbReference>
<evidence type="ECO:0000313" key="4">
    <source>
        <dbReference type="Proteomes" id="UP001153069"/>
    </source>
</evidence>
<dbReference type="PANTHER" id="PTHR43762:SF1">
    <property type="entry name" value="D-ARABINONO-1,4-LACTONE OXIDASE"/>
    <property type="match status" value="1"/>
</dbReference>
<dbReference type="Gene3D" id="3.30.465.10">
    <property type="match status" value="1"/>
</dbReference>
<dbReference type="InterPro" id="IPR006094">
    <property type="entry name" value="Oxid_FAD_bind_N"/>
</dbReference>
<dbReference type="Pfam" id="PF01565">
    <property type="entry name" value="FAD_binding_4"/>
    <property type="match status" value="1"/>
</dbReference>
<dbReference type="InterPro" id="IPR016169">
    <property type="entry name" value="FAD-bd_PCMH_sub2"/>
</dbReference>
<dbReference type="GO" id="GO:0080049">
    <property type="term" value="F:L-gulono-1,4-lactone dehydrogenase activity"/>
    <property type="evidence" value="ECO:0007669"/>
    <property type="project" value="TreeGrafter"/>
</dbReference>
<dbReference type="AlphaFoldDB" id="A0A9N8HJD5"/>
<dbReference type="Proteomes" id="UP001153069">
    <property type="component" value="Unassembled WGS sequence"/>
</dbReference>
<dbReference type="Gene3D" id="3.30.70.2530">
    <property type="match status" value="1"/>
</dbReference>
<dbReference type="Pfam" id="PF04030">
    <property type="entry name" value="ALO"/>
    <property type="match status" value="1"/>
</dbReference>
<dbReference type="EMBL" id="CAICTM010000685">
    <property type="protein sequence ID" value="CAB9514962.1"/>
    <property type="molecule type" value="Genomic_DNA"/>
</dbReference>
<gene>
    <name evidence="3" type="ORF">SEMRO_686_G187080.1</name>
</gene>
<dbReference type="InterPro" id="IPR007173">
    <property type="entry name" value="ALO_C"/>
</dbReference>